<evidence type="ECO:0000256" key="1">
    <source>
        <dbReference type="SAM" id="Coils"/>
    </source>
</evidence>
<keyword evidence="1" id="KW-0175">Coiled coil</keyword>
<name>A0A9W8MN67_9AGAR</name>
<sequence length="573" mass="64388">MDFGHVYPEPGAGPVRSDKEATFFLRRSLIEAEQKIELWKAQANEGHQEIVQCKSNVRVLQIELDALRTELKSTQEELLRKKDAYERQRGLTEELRGNQKAAIKAIRDYYIAKLNQELHARRGGGMLSCIGPIENELEKAHAKVDELTKKAEETEKAKYKYQYAYQQEYMKHHRTYNQAQALDIELNDAKKQIRVQDEELKAVRNELIAVKQQLGDAINLSEARGDELKATQAVLTKTDTLSVTDVAQKVNALNDEILQMAAFLGKMLVYEVLEPDADRQEIRQEAIKSTYQCAMDILGETLANALAMQSVSEPKEESNPLLVQIVMQIAVTNWCASYASRWTSYKSVDAEITGEAKDGQSKESGNKPTVSEQLDHDKFISKVYDSIRHHEDQAVAGRWRSLTRAHLPFSTNGWDHSLMMAIRSVMTVAGWATRSDDEMTQIEKRLGSIFELILALRKAMGEDVTSADLEISIIAHGQTFDPSYMEDAYADGGMASKSEKSVPERVICTSGLGLRRLVGKKSGEGKKQAEFLLMPRVVLEETVMALVPLPPTRKSVFYPDDGGSETGRDLLND</sequence>
<comment type="caution">
    <text evidence="2">The sequence shown here is derived from an EMBL/GenBank/DDBJ whole genome shotgun (WGS) entry which is preliminary data.</text>
</comment>
<reference evidence="2" key="1">
    <citation type="submission" date="2022-06" db="EMBL/GenBank/DDBJ databases">
        <title>Genome Sequence of Candolleomyces eurysporus.</title>
        <authorList>
            <person name="Buettner E."/>
        </authorList>
    </citation>
    <scope>NUCLEOTIDE SEQUENCE</scope>
    <source>
        <strain evidence="2">VTCC 930004</strain>
    </source>
</reference>
<keyword evidence="3" id="KW-1185">Reference proteome</keyword>
<feature type="non-terminal residue" evidence="2">
    <location>
        <position position="573"/>
    </location>
</feature>
<evidence type="ECO:0000313" key="2">
    <source>
        <dbReference type="EMBL" id="KAJ2935093.1"/>
    </source>
</evidence>
<feature type="coiled-coil region" evidence="1">
    <location>
        <begin position="29"/>
        <end position="88"/>
    </location>
</feature>
<proteinExistence type="predicted"/>
<evidence type="ECO:0000313" key="3">
    <source>
        <dbReference type="Proteomes" id="UP001140091"/>
    </source>
</evidence>
<protein>
    <submittedName>
        <fullName evidence="2">Uncharacterized protein</fullName>
    </submittedName>
</protein>
<dbReference type="OrthoDB" id="3222645at2759"/>
<gene>
    <name evidence="2" type="ORF">H1R20_g2037</name>
</gene>
<accession>A0A9W8MN67</accession>
<feature type="coiled-coil region" evidence="1">
    <location>
        <begin position="137"/>
        <end position="213"/>
    </location>
</feature>
<dbReference type="EMBL" id="JANBPK010000706">
    <property type="protein sequence ID" value="KAJ2935093.1"/>
    <property type="molecule type" value="Genomic_DNA"/>
</dbReference>
<organism evidence="2 3">
    <name type="scientific">Candolleomyces eurysporus</name>
    <dbReference type="NCBI Taxonomy" id="2828524"/>
    <lineage>
        <taxon>Eukaryota</taxon>
        <taxon>Fungi</taxon>
        <taxon>Dikarya</taxon>
        <taxon>Basidiomycota</taxon>
        <taxon>Agaricomycotina</taxon>
        <taxon>Agaricomycetes</taxon>
        <taxon>Agaricomycetidae</taxon>
        <taxon>Agaricales</taxon>
        <taxon>Agaricineae</taxon>
        <taxon>Psathyrellaceae</taxon>
        <taxon>Candolleomyces</taxon>
    </lineage>
</organism>
<dbReference type="AlphaFoldDB" id="A0A9W8MN67"/>
<dbReference type="Proteomes" id="UP001140091">
    <property type="component" value="Unassembled WGS sequence"/>
</dbReference>